<comment type="caution">
    <text evidence="2">The sequence shown here is derived from an EMBL/GenBank/DDBJ whole genome shotgun (WGS) entry which is preliminary data.</text>
</comment>
<dbReference type="Gene3D" id="1.10.1200.10">
    <property type="entry name" value="ACP-like"/>
    <property type="match status" value="1"/>
</dbReference>
<dbReference type="EMBL" id="BIFR01000002">
    <property type="protein sequence ID" value="GCE15715.1"/>
    <property type="molecule type" value="Genomic_DNA"/>
</dbReference>
<dbReference type="PROSITE" id="PS50075">
    <property type="entry name" value="CARRIER"/>
    <property type="match status" value="1"/>
</dbReference>
<dbReference type="InterPro" id="IPR009081">
    <property type="entry name" value="PP-bd_ACP"/>
</dbReference>
<evidence type="ECO:0000259" key="1">
    <source>
        <dbReference type="PROSITE" id="PS50075"/>
    </source>
</evidence>
<dbReference type="Pfam" id="PF00550">
    <property type="entry name" value="PP-binding"/>
    <property type="match status" value="1"/>
</dbReference>
<evidence type="ECO:0000313" key="2">
    <source>
        <dbReference type="EMBL" id="GCE15715.1"/>
    </source>
</evidence>
<feature type="domain" description="Carrier" evidence="1">
    <location>
        <begin position="1"/>
        <end position="83"/>
    </location>
</feature>
<dbReference type="RefSeq" id="WP_126583137.1">
    <property type="nucleotide sequence ID" value="NZ_BIFR01000002.1"/>
</dbReference>
<keyword evidence="3" id="KW-1185">Reference proteome</keyword>
<protein>
    <recommendedName>
        <fullName evidence="1">Carrier domain-containing protein</fullName>
    </recommendedName>
</protein>
<reference evidence="3" key="1">
    <citation type="submission" date="2018-12" db="EMBL/GenBank/DDBJ databases">
        <title>Tengunoibacter tsumagoiensis gen. nov., sp. nov., Dictyobacter kobayashii sp. nov., D. alpinus sp. nov., and D. joshuensis sp. nov. and description of Dictyobacteraceae fam. nov. within the order Ktedonobacterales isolated from Tengu-no-mugimeshi.</title>
        <authorList>
            <person name="Wang C.M."/>
            <person name="Zheng Y."/>
            <person name="Sakai Y."/>
            <person name="Toyoda A."/>
            <person name="Minakuchi Y."/>
            <person name="Abe K."/>
            <person name="Yokota A."/>
            <person name="Yabe S."/>
        </authorList>
    </citation>
    <scope>NUCLEOTIDE SEQUENCE [LARGE SCALE GENOMIC DNA]</scope>
    <source>
        <strain evidence="3">Uno3</strain>
    </source>
</reference>
<dbReference type="AlphaFoldDB" id="A0A402A9T6"/>
<evidence type="ECO:0000313" key="3">
    <source>
        <dbReference type="Proteomes" id="UP000287352"/>
    </source>
</evidence>
<dbReference type="SUPFAM" id="SSF47336">
    <property type="entry name" value="ACP-like"/>
    <property type="match status" value="1"/>
</dbReference>
<accession>A0A402A9T6</accession>
<name>A0A402A9T6_9CHLR</name>
<organism evidence="2 3">
    <name type="scientific">Tengunoibacter tsumagoiensis</name>
    <dbReference type="NCBI Taxonomy" id="2014871"/>
    <lineage>
        <taxon>Bacteria</taxon>
        <taxon>Bacillati</taxon>
        <taxon>Chloroflexota</taxon>
        <taxon>Ktedonobacteria</taxon>
        <taxon>Ktedonobacterales</taxon>
        <taxon>Dictyobacteraceae</taxon>
        <taxon>Tengunoibacter</taxon>
    </lineage>
</organism>
<dbReference type="Proteomes" id="UP000287352">
    <property type="component" value="Unassembled WGS sequence"/>
</dbReference>
<dbReference type="InterPro" id="IPR036736">
    <property type="entry name" value="ACP-like_sf"/>
</dbReference>
<gene>
    <name evidence="2" type="ORF">KTT_55740</name>
</gene>
<sequence length="88" mass="10080">MANEVVDQVITILQGVCQNEHLKLLPQLNGETNLRELGIDSLLFIKFVVKLEVEFDVDFDDENMNIDAFSTIQDIVNYIERQVAVENL</sequence>
<proteinExistence type="predicted"/>